<feature type="region of interest" description="Disordered" evidence="1">
    <location>
        <begin position="1"/>
        <end position="57"/>
    </location>
</feature>
<name>A0AAV4UD79_CAEEX</name>
<accession>A0AAV4UD79</accession>
<proteinExistence type="predicted"/>
<protein>
    <submittedName>
        <fullName evidence="2">Uncharacterized protein</fullName>
    </submittedName>
</protein>
<gene>
    <name evidence="2" type="ORF">CEXT_810321</name>
</gene>
<evidence type="ECO:0000313" key="2">
    <source>
        <dbReference type="EMBL" id="GIY55723.1"/>
    </source>
</evidence>
<evidence type="ECO:0000313" key="3">
    <source>
        <dbReference type="Proteomes" id="UP001054945"/>
    </source>
</evidence>
<comment type="caution">
    <text evidence="2">The sequence shown here is derived from an EMBL/GenBank/DDBJ whole genome shotgun (WGS) entry which is preliminary data.</text>
</comment>
<dbReference type="EMBL" id="BPLR01012665">
    <property type="protein sequence ID" value="GIY55723.1"/>
    <property type="molecule type" value="Genomic_DNA"/>
</dbReference>
<organism evidence="2 3">
    <name type="scientific">Caerostris extrusa</name>
    <name type="common">Bark spider</name>
    <name type="synonym">Caerostris bankana</name>
    <dbReference type="NCBI Taxonomy" id="172846"/>
    <lineage>
        <taxon>Eukaryota</taxon>
        <taxon>Metazoa</taxon>
        <taxon>Ecdysozoa</taxon>
        <taxon>Arthropoda</taxon>
        <taxon>Chelicerata</taxon>
        <taxon>Arachnida</taxon>
        <taxon>Araneae</taxon>
        <taxon>Araneomorphae</taxon>
        <taxon>Entelegynae</taxon>
        <taxon>Araneoidea</taxon>
        <taxon>Araneidae</taxon>
        <taxon>Caerostris</taxon>
    </lineage>
</organism>
<evidence type="ECO:0000256" key="1">
    <source>
        <dbReference type="SAM" id="MobiDB-lite"/>
    </source>
</evidence>
<keyword evidence="3" id="KW-1185">Reference proteome</keyword>
<reference evidence="2 3" key="1">
    <citation type="submission" date="2021-06" db="EMBL/GenBank/DDBJ databases">
        <title>Caerostris extrusa draft genome.</title>
        <authorList>
            <person name="Kono N."/>
            <person name="Arakawa K."/>
        </authorList>
    </citation>
    <scope>NUCLEOTIDE SEQUENCE [LARGE SCALE GENOMIC DNA]</scope>
</reference>
<dbReference type="Proteomes" id="UP001054945">
    <property type="component" value="Unassembled WGS sequence"/>
</dbReference>
<dbReference type="AlphaFoldDB" id="A0AAV4UD79"/>
<feature type="compositionally biased region" description="Basic and acidic residues" evidence="1">
    <location>
        <begin position="1"/>
        <end position="13"/>
    </location>
</feature>
<sequence>MTNWGEEKKKGKEEEELENVPSSFRKDETKHQNSNRGKENSLENRKRNFPSFLLPPHLHTSLSTPLSAKSLTEMHLRFLLNGKCEEFSSTMGIDTGLHGIPSHACENTPGNGQWDVPCGRGLTHLILRLPPPTTFYHDVTFLC</sequence>
<feature type="compositionally biased region" description="Basic and acidic residues" evidence="1">
    <location>
        <begin position="24"/>
        <end position="46"/>
    </location>
</feature>